<feature type="region of interest" description="Disordered" evidence="1">
    <location>
        <begin position="1"/>
        <end position="63"/>
    </location>
</feature>
<keyword evidence="3" id="KW-1185">Reference proteome</keyword>
<dbReference type="InParanoid" id="A0A1S4KV08"/>
<sequence>RSPRGRTLLWPLSARRRPSASSLHESRRRFPTVRAADGRTAERRRPRTSRRRQAEKRGNSLGRCWRKSPCACVNRRPQIP</sequence>
<feature type="compositionally biased region" description="Basic residues" evidence="1">
    <location>
        <begin position="44"/>
        <end position="54"/>
    </location>
</feature>
<evidence type="ECO:0000313" key="3">
    <source>
        <dbReference type="Proteomes" id="UP000001555"/>
    </source>
</evidence>
<evidence type="ECO:0000313" key="2">
    <source>
        <dbReference type="EnsemblMetazoa" id="ISCW004735-PA"/>
    </source>
</evidence>
<dbReference type="EnsemblMetazoa" id="ISCW004735-RA">
    <property type="protein sequence ID" value="ISCW004735-PA"/>
    <property type="gene ID" value="ISCW004735"/>
</dbReference>
<dbReference type="EMBL" id="ABJB010709138">
    <property type="status" value="NOT_ANNOTATED_CDS"/>
    <property type="molecule type" value="Genomic_DNA"/>
</dbReference>
<evidence type="ECO:0000256" key="1">
    <source>
        <dbReference type="SAM" id="MobiDB-lite"/>
    </source>
</evidence>
<name>A0A1S4KV08_IXOSC</name>
<protein>
    <submittedName>
        <fullName evidence="2">Uncharacterized protein</fullName>
    </submittedName>
</protein>
<dbReference type="Proteomes" id="UP000001555">
    <property type="component" value="Unassembled WGS sequence"/>
</dbReference>
<dbReference type="VEuPathDB" id="VectorBase:ISCI004735"/>
<dbReference type="VEuPathDB" id="VectorBase:ISCW004735"/>
<organism evidence="2 3">
    <name type="scientific">Ixodes scapularis</name>
    <name type="common">Black-legged tick</name>
    <name type="synonym">Deer tick</name>
    <dbReference type="NCBI Taxonomy" id="6945"/>
    <lineage>
        <taxon>Eukaryota</taxon>
        <taxon>Metazoa</taxon>
        <taxon>Ecdysozoa</taxon>
        <taxon>Arthropoda</taxon>
        <taxon>Chelicerata</taxon>
        <taxon>Arachnida</taxon>
        <taxon>Acari</taxon>
        <taxon>Parasitiformes</taxon>
        <taxon>Ixodida</taxon>
        <taxon>Ixodoidea</taxon>
        <taxon>Ixodidae</taxon>
        <taxon>Ixodinae</taxon>
        <taxon>Ixodes</taxon>
    </lineage>
</organism>
<reference evidence="3" key="1">
    <citation type="submission" date="2008-03" db="EMBL/GenBank/DDBJ databases">
        <title>Annotation of Ixodes scapularis.</title>
        <authorList>
            <consortium name="Ixodes scapularis Genome Project Consortium"/>
            <person name="Caler E."/>
            <person name="Hannick L.I."/>
            <person name="Bidwell S."/>
            <person name="Joardar V."/>
            <person name="Thiagarajan M."/>
            <person name="Amedeo P."/>
            <person name="Galinsky K.J."/>
            <person name="Schobel S."/>
            <person name="Inman J."/>
            <person name="Hostetler J."/>
            <person name="Miller J."/>
            <person name="Hammond M."/>
            <person name="Megy K."/>
            <person name="Lawson D."/>
            <person name="Kodira C."/>
            <person name="Sutton G."/>
            <person name="Meyer J."/>
            <person name="Hill C.A."/>
            <person name="Birren B."/>
            <person name="Nene V."/>
            <person name="Collins F."/>
            <person name="Alarcon-Chaidez F."/>
            <person name="Wikel S."/>
            <person name="Strausberg R."/>
        </authorList>
    </citation>
    <scope>NUCLEOTIDE SEQUENCE [LARGE SCALE GENOMIC DNA]</scope>
    <source>
        <strain evidence="3">Wikel</strain>
    </source>
</reference>
<reference evidence="2" key="2">
    <citation type="submission" date="2020-05" db="UniProtKB">
        <authorList>
            <consortium name="EnsemblMetazoa"/>
        </authorList>
    </citation>
    <scope>IDENTIFICATION</scope>
    <source>
        <strain evidence="2">wikel</strain>
    </source>
</reference>
<accession>A0A1S4KV08</accession>
<dbReference type="AlphaFoldDB" id="A0A1S4KV08"/>
<proteinExistence type="predicted"/>